<comment type="caution">
    <text evidence="12">The sequence shown here is derived from an EMBL/GenBank/DDBJ whole genome shotgun (WGS) entry which is preliminary data.</text>
</comment>
<sequence>METSAFDLLARPIRKMLEELGFREPTLPQQAAIPKILEGKNILLISPAGTGKTEAAFLPALHRLLTSPTREPGIKIIYITPLRALNRDLLERLGRLCRELDLRISVRHGDTATRERRMQALMPPDVMITTPETLQILLLGRKLREYLRSVRLVIVDEVHELADNKRGAQLAITLERMRDLKGGDFQVVGLSATIGAPEEVANFLVGNGRECEIIDVSVAREVKISVLYPTTRKGDETLAAELYTFPAVAARLRTMRKLIEEHGSTLIFTNTRATAEVLASRFHLWDVKFPIGVHHGSLSAFTRLRGERGLKQGEIKALICTSSMELGLDIGGVDLVIQYNSPRQATRLLQRVGRSGHRIGEVSKGVIIVQDPDDALESIVIAARSQEYQLEPIQVPEKPLDVLLHSLVSILAAQRTGSVDEAYETVRRAYPFRNLTKEELLAVLRFAQSLEKRLVWVSDDGREFTRPRSTQRIFDYYYDNLSMIPELKQYLVVEDQHNRPVGILDESFIAEYGEPGVKFVMGGELWRILQVFRDKVFVKPDKDPVGSIPTWIGEEIPVPYSVAQEVGRIRGKVEGLLKSGKKFDEIVSDLAREYRADPETMKLALSCIRDQVNANLAVPTDSLLTVEKVKDICVVNACFGTLVNRTLARVLAHKASEETGESVGTTIDPYRVLLRSRTVEPDDILKILKGGLTADVQKDVRKIIEESRFFRWRLAQVARRMGVLEREAELTSSAIDRLSRALRGTPVFEETFKEVEHKDLDLRKTLEVLEKIRSGEIAVVSLGRLPEPSPVSQLAWEQRYLALEPVMPERTKLLALASAKARLLSEARTFACTDCKKYVRELQLHQLEERPRCPNCGSTKLGMVEEPESEVRRAIELVERGREVTLWNEITESAKLISQYGKIAALGLAGRGLTVSAVREIIAKEPRFSNRFLELVLKKEREAMFRRFKWGG</sequence>
<dbReference type="InterPro" id="IPR014001">
    <property type="entry name" value="Helicase_ATP-bd"/>
</dbReference>
<feature type="domain" description="Helicase ATP-binding" evidence="10">
    <location>
        <begin position="33"/>
        <end position="212"/>
    </location>
</feature>
<evidence type="ECO:0000256" key="3">
    <source>
        <dbReference type="ARBA" id="ARBA00022801"/>
    </source>
</evidence>
<evidence type="ECO:0000256" key="4">
    <source>
        <dbReference type="ARBA" id="ARBA00022806"/>
    </source>
</evidence>
<dbReference type="PROSITE" id="PS51194">
    <property type="entry name" value="HELICASE_CTER"/>
    <property type="match status" value="1"/>
</dbReference>
<keyword evidence="6" id="KW-0238">DNA-binding</keyword>
<dbReference type="PROSITE" id="PS51192">
    <property type="entry name" value="HELICASE_ATP_BIND_1"/>
    <property type="match status" value="1"/>
</dbReference>
<dbReference type="AlphaFoldDB" id="A0A147K174"/>
<dbReference type="STRING" id="1776334.APZ16_04260"/>
<dbReference type="Gene3D" id="3.40.50.300">
    <property type="entry name" value="P-loop containing nucleotide triphosphate hydrolases"/>
    <property type="match status" value="2"/>
</dbReference>
<dbReference type="InterPro" id="IPR001650">
    <property type="entry name" value="Helicase_C-like"/>
</dbReference>
<dbReference type="InterPro" id="IPR013701">
    <property type="entry name" value="Lhr-like_DEAD/DEAH_assoc"/>
</dbReference>
<dbReference type="Proteomes" id="UP000074294">
    <property type="component" value="Unassembled WGS sequence"/>
</dbReference>
<dbReference type="PIRSF" id="PIRSF037307">
    <property type="entry name" value="Lhr-like_helic_prd"/>
    <property type="match status" value="1"/>
</dbReference>
<reference evidence="12 13" key="1">
    <citation type="journal article" date="2016" name="Nat. Microbiol.">
        <title>Genomic inference of the metabolism of cosmopolitan subsurface Archaea, Hadesarchaea.</title>
        <authorList>
            <person name="Baker B.J."/>
            <person name="Saw J.H."/>
            <person name="Lind A.E."/>
            <person name="Lazar C.S."/>
            <person name="Hinrichs K.-U."/>
            <person name="Teske A.P."/>
            <person name="Ettema T.J."/>
        </authorList>
    </citation>
    <scope>NUCLEOTIDE SEQUENCE [LARGE SCALE GENOMIC DNA]</scope>
</reference>
<dbReference type="PANTHER" id="PTHR47962:SF5">
    <property type="entry name" value="ATP-DEPENDENT HELICASE LHR-RELATED"/>
    <property type="match status" value="1"/>
</dbReference>
<name>A0A147K174_HADYE</name>
<dbReference type="InterPro" id="IPR011545">
    <property type="entry name" value="DEAD/DEAH_box_helicase_dom"/>
</dbReference>
<dbReference type="Pfam" id="PF08494">
    <property type="entry name" value="DEAD_assoc"/>
    <property type="match status" value="1"/>
</dbReference>
<evidence type="ECO:0000256" key="9">
    <source>
        <dbReference type="ARBA" id="ARBA00093467"/>
    </source>
</evidence>
<dbReference type="InterPro" id="IPR017170">
    <property type="entry name" value="Lhr-like"/>
</dbReference>
<evidence type="ECO:0000256" key="5">
    <source>
        <dbReference type="ARBA" id="ARBA00022840"/>
    </source>
</evidence>
<gene>
    <name evidence="12" type="ORF">APZ16_04260</name>
</gene>
<evidence type="ECO:0008006" key="14">
    <source>
        <dbReference type="Google" id="ProtNLM"/>
    </source>
</evidence>
<dbReference type="PANTHER" id="PTHR47962">
    <property type="entry name" value="ATP-DEPENDENT HELICASE LHR-RELATED-RELATED"/>
    <property type="match status" value="1"/>
</dbReference>
<dbReference type="Pfam" id="PF00271">
    <property type="entry name" value="Helicase_C"/>
    <property type="match status" value="1"/>
</dbReference>
<keyword evidence="2" id="KW-0227">DNA damage</keyword>
<dbReference type="GO" id="GO:0006281">
    <property type="term" value="P:DNA repair"/>
    <property type="evidence" value="ECO:0007669"/>
    <property type="project" value="UniProtKB-KW"/>
</dbReference>
<organism evidence="12 13">
    <name type="scientific">Hadarchaeum yellowstonense</name>
    <dbReference type="NCBI Taxonomy" id="1776334"/>
    <lineage>
        <taxon>Archaea</taxon>
        <taxon>Methanobacteriati</taxon>
        <taxon>Candidatus Hadarchaeota</taxon>
        <taxon>Candidatus Hadarchaeia</taxon>
        <taxon>Candidatus Hadarchaeales</taxon>
        <taxon>Candidatus Hadarchaeaceae</taxon>
        <taxon>Candidatus Hadarchaeum</taxon>
    </lineage>
</organism>
<dbReference type="SUPFAM" id="SSF52540">
    <property type="entry name" value="P-loop containing nucleoside triphosphate hydrolases"/>
    <property type="match status" value="1"/>
</dbReference>
<evidence type="ECO:0000256" key="7">
    <source>
        <dbReference type="ARBA" id="ARBA00023204"/>
    </source>
</evidence>
<dbReference type="GO" id="GO:0005524">
    <property type="term" value="F:ATP binding"/>
    <property type="evidence" value="ECO:0007669"/>
    <property type="project" value="UniProtKB-KW"/>
</dbReference>
<comment type="similarity">
    <text evidence="9">Belongs to the Lhr helicase family. Lhr-Core subfamily.</text>
</comment>
<dbReference type="SMART" id="SM00490">
    <property type="entry name" value="HELICc"/>
    <property type="match status" value="1"/>
</dbReference>
<dbReference type="InterPro" id="IPR003593">
    <property type="entry name" value="AAA+_ATPase"/>
</dbReference>
<keyword evidence="8" id="KW-0413">Isomerase</keyword>
<dbReference type="SMART" id="SM00382">
    <property type="entry name" value="AAA"/>
    <property type="match status" value="1"/>
</dbReference>
<dbReference type="GO" id="GO:0004386">
    <property type="term" value="F:helicase activity"/>
    <property type="evidence" value="ECO:0007669"/>
    <property type="project" value="UniProtKB-KW"/>
</dbReference>
<evidence type="ECO:0000259" key="10">
    <source>
        <dbReference type="PROSITE" id="PS51192"/>
    </source>
</evidence>
<keyword evidence="4" id="KW-0347">Helicase</keyword>
<dbReference type="GO" id="GO:0140097">
    <property type="term" value="F:catalytic activity, acting on DNA"/>
    <property type="evidence" value="ECO:0007669"/>
    <property type="project" value="UniProtKB-ARBA"/>
</dbReference>
<dbReference type="InterPro" id="IPR052511">
    <property type="entry name" value="ATP-dep_Helicase"/>
</dbReference>
<keyword evidence="7" id="KW-0234">DNA repair</keyword>
<feature type="domain" description="Helicase C-terminal" evidence="11">
    <location>
        <begin position="254"/>
        <end position="401"/>
    </location>
</feature>
<dbReference type="SMART" id="SM00487">
    <property type="entry name" value="DEXDc"/>
    <property type="match status" value="1"/>
</dbReference>
<accession>A0A147K174</accession>
<dbReference type="GO" id="GO:0016887">
    <property type="term" value="F:ATP hydrolysis activity"/>
    <property type="evidence" value="ECO:0007669"/>
    <property type="project" value="TreeGrafter"/>
</dbReference>
<dbReference type="Pfam" id="PF19306">
    <property type="entry name" value="WHD_Lhr"/>
    <property type="match status" value="1"/>
</dbReference>
<dbReference type="InterPro" id="IPR027417">
    <property type="entry name" value="P-loop_NTPase"/>
</dbReference>
<evidence type="ECO:0000256" key="1">
    <source>
        <dbReference type="ARBA" id="ARBA00022741"/>
    </source>
</evidence>
<evidence type="ECO:0000313" key="12">
    <source>
        <dbReference type="EMBL" id="KUO42511.1"/>
    </source>
</evidence>
<evidence type="ECO:0000259" key="11">
    <source>
        <dbReference type="PROSITE" id="PS51194"/>
    </source>
</evidence>
<dbReference type="GO" id="GO:0003677">
    <property type="term" value="F:DNA binding"/>
    <property type="evidence" value="ECO:0007669"/>
    <property type="project" value="UniProtKB-KW"/>
</dbReference>
<dbReference type="EMBL" id="LQMQ01000005">
    <property type="protein sequence ID" value="KUO42511.1"/>
    <property type="molecule type" value="Genomic_DNA"/>
</dbReference>
<protein>
    <recommendedName>
        <fullName evidence="14">ATP-dependent helicase</fullName>
    </recommendedName>
</protein>
<evidence type="ECO:0000313" key="13">
    <source>
        <dbReference type="Proteomes" id="UP000074294"/>
    </source>
</evidence>
<evidence type="ECO:0000256" key="6">
    <source>
        <dbReference type="ARBA" id="ARBA00023125"/>
    </source>
</evidence>
<proteinExistence type="inferred from homology"/>
<dbReference type="InterPro" id="IPR045628">
    <property type="entry name" value="Lhr_WH_dom"/>
</dbReference>
<keyword evidence="1" id="KW-0547">Nucleotide-binding</keyword>
<evidence type="ECO:0000256" key="8">
    <source>
        <dbReference type="ARBA" id="ARBA00023235"/>
    </source>
</evidence>
<keyword evidence="5" id="KW-0067">ATP-binding</keyword>
<keyword evidence="3" id="KW-0378">Hydrolase</keyword>
<evidence type="ECO:0000256" key="2">
    <source>
        <dbReference type="ARBA" id="ARBA00022763"/>
    </source>
</evidence>
<dbReference type="Pfam" id="PF00270">
    <property type="entry name" value="DEAD"/>
    <property type="match status" value="1"/>
</dbReference>